<evidence type="ECO:0000313" key="2">
    <source>
        <dbReference type="Proteomes" id="UP000652681"/>
    </source>
</evidence>
<dbReference type="AlphaFoldDB" id="A0A8J6TWS4"/>
<proteinExistence type="predicted"/>
<keyword evidence="2" id="KW-1185">Reference proteome</keyword>
<comment type="caution">
    <text evidence="1">The sequence shown here is derived from an EMBL/GenBank/DDBJ whole genome shotgun (WGS) entry which is preliminary data.</text>
</comment>
<dbReference type="PROSITE" id="PS51257">
    <property type="entry name" value="PROKAR_LIPOPROTEIN"/>
    <property type="match status" value="1"/>
</dbReference>
<dbReference type="EMBL" id="JACVEL010000001">
    <property type="protein sequence ID" value="MBC9811411.1"/>
    <property type="molecule type" value="Genomic_DNA"/>
</dbReference>
<protein>
    <recommendedName>
        <fullName evidence="3">Lipoprotein</fullName>
    </recommendedName>
</protein>
<dbReference type="RefSeq" id="WP_163490604.1">
    <property type="nucleotide sequence ID" value="NZ_JACVEL010000001.1"/>
</dbReference>
<accession>A0A8J6TWS4</accession>
<evidence type="ECO:0000313" key="1">
    <source>
        <dbReference type="EMBL" id="MBC9811411.1"/>
    </source>
</evidence>
<sequence>MKFLVFIPLLIGLVACNGSKNTPEELVVQEEKQTPVVEASEFDALMERIDAELPNMSRIESLIYSREDGSSVSAVAYLDQNEVITKIEEERIDGKTRTSAKYSYYSNGGVLFATKKASEKIKDKTAYFSEEISFYSPEGKVTTSKERTADFEEYISNEEYREIAAVEHSKEDVMKVLRQEGPYATTFQGFVESGPYHFLIVGENVPANGYTASLSIQEDSPTLRYLRKEGKNALGKELSIQFEKYIDGQGYIMQILKSVALVERR</sequence>
<name>A0A8J6TWS4_9FLAO</name>
<gene>
    <name evidence="1" type="ORF">H9Y05_02880</name>
</gene>
<evidence type="ECO:0008006" key="3">
    <source>
        <dbReference type="Google" id="ProtNLM"/>
    </source>
</evidence>
<reference evidence="1" key="1">
    <citation type="submission" date="2020-09" db="EMBL/GenBank/DDBJ databases">
        <title>Taishania pollutisoli gen. nov., sp. nov., Isolated from Tetrabromobisphenol A-Contaminated Soil.</title>
        <authorList>
            <person name="Chen Q."/>
        </authorList>
    </citation>
    <scope>NUCLEOTIDE SEQUENCE</scope>
    <source>
        <strain evidence="1">CZZ-1</strain>
    </source>
</reference>
<dbReference type="Proteomes" id="UP000652681">
    <property type="component" value="Unassembled WGS sequence"/>
</dbReference>
<organism evidence="1 2">
    <name type="scientific">Taishania pollutisoli</name>
    <dbReference type="NCBI Taxonomy" id="2766479"/>
    <lineage>
        <taxon>Bacteria</taxon>
        <taxon>Pseudomonadati</taxon>
        <taxon>Bacteroidota</taxon>
        <taxon>Flavobacteriia</taxon>
        <taxon>Flavobacteriales</taxon>
        <taxon>Crocinitomicaceae</taxon>
        <taxon>Taishania</taxon>
    </lineage>
</organism>